<evidence type="ECO:0000259" key="1">
    <source>
        <dbReference type="Pfam" id="PF14727"/>
    </source>
</evidence>
<evidence type="ECO:0000259" key="3">
    <source>
        <dbReference type="Pfam" id="PF23337"/>
    </source>
</evidence>
<dbReference type="InterPro" id="IPR028074">
    <property type="entry name" value="PHTB1_GAE_dom"/>
</dbReference>
<dbReference type="InterPro" id="IPR026511">
    <property type="entry name" value="PTHB1"/>
</dbReference>
<dbReference type="Pfam" id="PF14727">
    <property type="entry name" value="PHTB1_N"/>
    <property type="match status" value="1"/>
</dbReference>
<dbReference type="Proteomes" id="UP000015103">
    <property type="component" value="Unassembled WGS sequence"/>
</dbReference>
<feature type="domain" description="PTHB1 platform" evidence="3">
    <location>
        <begin position="497"/>
        <end position="600"/>
    </location>
</feature>
<feature type="domain" description="PTHB1 N-terminal" evidence="1">
    <location>
        <begin position="1"/>
        <end position="348"/>
    </location>
</feature>
<accession>T1HX26</accession>
<dbReference type="EnsemblMetazoa" id="RPRC008596-RA">
    <property type="protein sequence ID" value="RPRC008596-PA"/>
    <property type="gene ID" value="RPRC008596"/>
</dbReference>
<dbReference type="InterPro" id="IPR055362">
    <property type="entry name" value="PTHB1_pf_dom"/>
</dbReference>
<dbReference type="Pfam" id="PF23337">
    <property type="entry name" value="PTHB1_pf"/>
    <property type="match status" value="1"/>
</dbReference>
<name>T1HX26_RHOPR</name>
<dbReference type="FunCoup" id="T1HX26">
    <property type="interactions" value="74"/>
</dbReference>
<keyword evidence="7" id="KW-1185">Reference proteome</keyword>
<evidence type="ECO:0000259" key="4">
    <source>
        <dbReference type="Pfam" id="PF23338"/>
    </source>
</evidence>
<dbReference type="GO" id="GO:0016020">
    <property type="term" value="C:membrane"/>
    <property type="evidence" value="ECO:0007669"/>
    <property type="project" value="TreeGrafter"/>
</dbReference>
<sequence>MSLFKARDLWSVTFGEQETFEPTALLTADLNGQGFDHIIVGSHEGILRIFNPFSERDLASTKGFTPTDLLIEVDLSQPILQVACGKLVSGSKNICLAILHPRSVAVYNFITISGSTEHGDQSQVIMVYEHNLKRTAYCILVGGFGGVAGRDFLCIQSLDGTLLFYEQETLTLSRQLPNFLLPSPIIYVPHTDSFVVLTSNWFLHSYRYQSLGEETSVQLMPSWEYNLGENVLEMNYLSLTTTEAAIFLMTDSNMYCFSETGILKFFKRLQLTPLCSHIYSRGEPLLMSLIVSDTNTLMVYENATLQWSAQLLITPIAVSRANFQGLYGCVVVLSDNGSLQVCYLGTEPTLFVPPPLQENVKNMSEMETKLAALQHQIATYSQSAKNLLGAPLNRPDVKISLKVWPILEGESSCKIEISIQAVTLVHNVHATVAVHSPLTALPNSHVLQNLSDSSELYSEIHVEPSHTVVSDLEISVMVVYLCSDLTSGSVSASTTLPAHFVLELSPPANDLDVNLNLSVSNSVILPTLFPEFSASSWNETGSNENLAGFRYRHSPDIGFTITLIRSQQKYKIETNTISCLTLPLSILNKKLFNKQLRTSQYSLAMNELLEATDNNVELRNQIRDLQLALKQGTSQMRVCQKRLLSIMRDKTPSDLTALTELINFTHEHVMDTAYKMETAQKDLQENGNRLASLLKLTLCLVKLSGSALPEDLKNVIEAVSYTNLFSENQGWAEVSEIGLNHLLRTSLARSIKDQYMPPTPDDLVVTNSSTLKKYITATVERLVAQNALDDNRPVSPILEGEDESGGIADTVHSSKPALYQEFDAEIKETFTTSISEAY</sequence>
<evidence type="ECO:0000259" key="2">
    <source>
        <dbReference type="Pfam" id="PF14728"/>
    </source>
</evidence>
<dbReference type="HOGENOM" id="CLU_015674_1_0_1"/>
<evidence type="ECO:0000313" key="6">
    <source>
        <dbReference type="EnsemblMetazoa" id="RPRC008596-PA"/>
    </source>
</evidence>
<dbReference type="PANTHER" id="PTHR20991">
    <property type="entry name" value="PARATHYROID HORMONE-RESPONSIVE B1 GENE"/>
    <property type="match status" value="1"/>
</dbReference>
<dbReference type="InterPro" id="IPR028073">
    <property type="entry name" value="PHTB1_N_dom"/>
</dbReference>
<dbReference type="AlphaFoldDB" id="T1HX26"/>
<dbReference type="InParanoid" id="T1HX26"/>
<dbReference type="InterPro" id="IPR055363">
    <property type="entry name" value="PTHB1_hp_dom"/>
</dbReference>
<dbReference type="Pfam" id="PF23338">
    <property type="entry name" value="PTHB1_hp"/>
    <property type="match status" value="1"/>
</dbReference>
<dbReference type="VEuPathDB" id="VectorBase:RPRC008596"/>
<dbReference type="GO" id="GO:0060271">
    <property type="term" value="P:cilium assembly"/>
    <property type="evidence" value="ECO:0007669"/>
    <property type="project" value="TreeGrafter"/>
</dbReference>
<dbReference type="EMBL" id="ACPB03000375">
    <property type="status" value="NOT_ANNOTATED_CDS"/>
    <property type="molecule type" value="Genomic_DNA"/>
</dbReference>
<dbReference type="InterPro" id="IPR036322">
    <property type="entry name" value="WD40_repeat_dom_sf"/>
</dbReference>
<feature type="domain" description="PTHB1 C-terminal helix bundle" evidence="5">
    <location>
        <begin position="708"/>
        <end position="782"/>
    </location>
</feature>
<feature type="domain" description="PTHB1 GAE" evidence="2">
    <location>
        <begin position="411"/>
        <end position="483"/>
    </location>
</feature>
<organism evidence="6 7">
    <name type="scientific">Rhodnius prolixus</name>
    <name type="common">Triatomid bug</name>
    <dbReference type="NCBI Taxonomy" id="13249"/>
    <lineage>
        <taxon>Eukaryota</taxon>
        <taxon>Metazoa</taxon>
        <taxon>Ecdysozoa</taxon>
        <taxon>Arthropoda</taxon>
        <taxon>Hexapoda</taxon>
        <taxon>Insecta</taxon>
        <taxon>Pterygota</taxon>
        <taxon>Neoptera</taxon>
        <taxon>Paraneoptera</taxon>
        <taxon>Hemiptera</taxon>
        <taxon>Heteroptera</taxon>
        <taxon>Panheteroptera</taxon>
        <taxon>Cimicomorpha</taxon>
        <taxon>Reduviidae</taxon>
        <taxon>Triatominae</taxon>
        <taxon>Rhodnius</taxon>
    </lineage>
</organism>
<dbReference type="SUPFAM" id="SSF50978">
    <property type="entry name" value="WD40 repeat-like"/>
    <property type="match status" value="1"/>
</dbReference>
<feature type="domain" description="PTHB1 hairpin" evidence="4">
    <location>
        <begin position="602"/>
        <end position="704"/>
    </location>
</feature>
<protein>
    <recommendedName>
        <fullName evidence="8">PTHB1 N-terminal domain-containing protein</fullName>
    </recommendedName>
</protein>
<dbReference type="PANTHER" id="PTHR20991:SF0">
    <property type="entry name" value="PROTEIN PTHB1"/>
    <property type="match status" value="1"/>
</dbReference>
<dbReference type="eggNOG" id="KOG3679">
    <property type="taxonomic scope" value="Eukaryota"/>
</dbReference>
<dbReference type="Pfam" id="PF14728">
    <property type="entry name" value="PTHB1_GAE"/>
    <property type="match status" value="1"/>
</dbReference>
<dbReference type="Pfam" id="PF23339">
    <property type="entry name" value="PTHB1_CtH"/>
    <property type="match status" value="1"/>
</dbReference>
<dbReference type="GO" id="GO:0034464">
    <property type="term" value="C:BBSome"/>
    <property type="evidence" value="ECO:0007669"/>
    <property type="project" value="InterPro"/>
</dbReference>
<proteinExistence type="predicted"/>
<evidence type="ECO:0000259" key="5">
    <source>
        <dbReference type="Pfam" id="PF23339"/>
    </source>
</evidence>
<dbReference type="InterPro" id="IPR055364">
    <property type="entry name" value="PTHB1_CtH_dom"/>
</dbReference>
<dbReference type="STRING" id="13249.T1HX26"/>
<dbReference type="OMA" id="NMCVIPI"/>
<reference evidence="6" key="1">
    <citation type="submission" date="2015-05" db="UniProtKB">
        <authorList>
            <consortium name="EnsemblMetazoa"/>
        </authorList>
    </citation>
    <scope>IDENTIFICATION</scope>
</reference>
<evidence type="ECO:0008006" key="8">
    <source>
        <dbReference type="Google" id="ProtNLM"/>
    </source>
</evidence>
<evidence type="ECO:0000313" key="7">
    <source>
        <dbReference type="Proteomes" id="UP000015103"/>
    </source>
</evidence>